<dbReference type="Proteomes" id="UP000299102">
    <property type="component" value="Unassembled WGS sequence"/>
</dbReference>
<organism evidence="1 2">
    <name type="scientific">Eumeta variegata</name>
    <name type="common">Bagworm moth</name>
    <name type="synonym">Eumeta japonica</name>
    <dbReference type="NCBI Taxonomy" id="151549"/>
    <lineage>
        <taxon>Eukaryota</taxon>
        <taxon>Metazoa</taxon>
        <taxon>Ecdysozoa</taxon>
        <taxon>Arthropoda</taxon>
        <taxon>Hexapoda</taxon>
        <taxon>Insecta</taxon>
        <taxon>Pterygota</taxon>
        <taxon>Neoptera</taxon>
        <taxon>Endopterygota</taxon>
        <taxon>Lepidoptera</taxon>
        <taxon>Glossata</taxon>
        <taxon>Ditrysia</taxon>
        <taxon>Tineoidea</taxon>
        <taxon>Psychidae</taxon>
        <taxon>Oiketicinae</taxon>
        <taxon>Eumeta</taxon>
    </lineage>
</organism>
<accession>A0A4C1X7L4</accession>
<comment type="caution">
    <text evidence="1">The sequence shown here is derived from an EMBL/GenBank/DDBJ whole genome shotgun (WGS) entry which is preliminary data.</text>
</comment>
<keyword evidence="2" id="KW-1185">Reference proteome</keyword>
<dbReference type="AlphaFoldDB" id="A0A4C1X7L4"/>
<gene>
    <name evidence="1" type="ORF">EVAR_44340_1</name>
</gene>
<sequence length="91" mass="10178">MSVRSRIIRDLIWYGTEDLLLPHARASSRRGYDPDGSSGNGSLSGIRFLKSSPHRLSALYILGGRVLMSSLEMSRPLVDVSWIGAMFRRNL</sequence>
<name>A0A4C1X7L4_EUMVA</name>
<proteinExistence type="predicted"/>
<evidence type="ECO:0000313" key="2">
    <source>
        <dbReference type="Proteomes" id="UP000299102"/>
    </source>
</evidence>
<dbReference type="EMBL" id="BGZK01000770">
    <property type="protein sequence ID" value="GBP59778.1"/>
    <property type="molecule type" value="Genomic_DNA"/>
</dbReference>
<protein>
    <submittedName>
        <fullName evidence="1">Uncharacterized protein</fullName>
    </submittedName>
</protein>
<evidence type="ECO:0000313" key="1">
    <source>
        <dbReference type="EMBL" id="GBP59778.1"/>
    </source>
</evidence>
<reference evidence="1 2" key="1">
    <citation type="journal article" date="2019" name="Commun. Biol.">
        <title>The bagworm genome reveals a unique fibroin gene that provides high tensile strength.</title>
        <authorList>
            <person name="Kono N."/>
            <person name="Nakamura H."/>
            <person name="Ohtoshi R."/>
            <person name="Tomita M."/>
            <person name="Numata K."/>
            <person name="Arakawa K."/>
        </authorList>
    </citation>
    <scope>NUCLEOTIDE SEQUENCE [LARGE SCALE GENOMIC DNA]</scope>
</reference>